<dbReference type="Proteomes" id="UP000613177">
    <property type="component" value="Unassembled WGS sequence"/>
</dbReference>
<keyword evidence="5" id="KW-0539">Nucleus</keyword>
<dbReference type="GO" id="GO:0000981">
    <property type="term" value="F:DNA-binding transcription factor activity, RNA polymerase II-specific"/>
    <property type="evidence" value="ECO:0007669"/>
    <property type="project" value="TreeGrafter"/>
</dbReference>
<dbReference type="AlphaFoldDB" id="A0A8H7VX51"/>
<keyword evidence="2" id="KW-0677">Repeat</keyword>
<dbReference type="InterPro" id="IPR050527">
    <property type="entry name" value="Snail/Krueppel_Znf"/>
</dbReference>
<keyword evidence="9" id="KW-1185">Reference proteome</keyword>
<evidence type="ECO:0000256" key="3">
    <source>
        <dbReference type="ARBA" id="ARBA00022771"/>
    </source>
</evidence>
<dbReference type="GO" id="GO:0008270">
    <property type="term" value="F:zinc ion binding"/>
    <property type="evidence" value="ECO:0007669"/>
    <property type="project" value="UniProtKB-KW"/>
</dbReference>
<evidence type="ECO:0000313" key="8">
    <source>
        <dbReference type="EMBL" id="KAG2234652.1"/>
    </source>
</evidence>
<protein>
    <recommendedName>
        <fullName evidence="7">C2H2-type domain-containing protein</fullName>
    </recommendedName>
</protein>
<keyword evidence="4" id="KW-0862">Zinc</keyword>
<name>A0A8H7VX51_9FUNG</name>
<dbReference type="InterPro" id="IPR013087">
    <property type="entry name" value="Znf_C2H2_type"/>
</dbReference>
<accession>A0A8H7VX51</accession>
<feature type="domain" description="C2H2-type" evidence="7">
    <location>
        <begin position="251"/>
        <end position="279"/>
    </location>
</feature>
<reference evidence="8" key="1">
    <citation type="submission" date="2021-01" db="EMBL/GenBank/DDBJ databases">
        <title>Metabolic potential, ecology and presence of endohyphal bacteria is reflected in genomic diversity of Mucoromycotina.</title>
        <authorList>
            <person name="Muszewska A."/>
            <person name="Okrasinska A."/>
            <person name="Steczkiewicz K."/>
            <person name="Drgas O."/>
            <person name="Orlowska M."/>
            <person name="Perlinska-Lenart U."/>
            <person name="Aleksandrzak-Piekarczyk T."/>
            <person name="Szatraj K."/>
            <person name="Zielenkiewicz U."/>
            <person name="Pilsyk S."/>
            <person name="Malc E."/>
            <person name="Mieczkowski P."/>
            <person name="Kruszewska J.S."/>
            <person name="Biernat P."/>
            <person name="Pawlowska J."/>
        </authorList>
    </citation>
    <scope>NUCLEOTIDE SEQUENCE</scope>
    <source>
        <strain evidence="8">WA0000018081</strain>
    </source>
</reference>
<evidence type="ECO:0000256" key="6">
    <source>
        <dbReference type="PROSITE-ProRule" id="PRU00042"/>
    </source>
</evidence>
<keyword evidence="3 6" id="KW-0863">Zinc-finger</keyword>
<evidence type="ECO:0000256" key="2">
    <source>
        <dbReference type="ARBA" id="ARBA00022737"/>
    </source>
</evidence>
<evidence type="ECO:0000313" key="9">
    <source>
        <dbReference type="Proteomes" id="UP000613177"/>
    </source>
</evidence>
<comment type="caution">
    <text evidence="8">The sequence shown here is derived from an EMBL/GenBank/DDBJ whole genome shotgun (WGS) entry which is preliminary data.</text>
</comment>
<organism evidence="8 9">
    <name type="scientific">Thamnidium elegans</name>
    <dbReference type="NCBI Taxonomy" id="101142"/>
    <lineage>
        <taxon>Eukaryota</taxon>
        <taxon>Fungi</taxon>
        <taxon>Fungi incertae sedis</taxon>
        <taxon>Mucoromycota</taxon>
        <taxon>Mucoromycotina</taxon>
        <taxon>Mucoromycetes</taxon>
        <taxon>Mucorales</taxon>
        <taxon>Mucorineae</taxon>
        <taxon>Mucoraceae</taxon>
        <taxon>Thamnidium</taxon>
    </lineage>
</organism>
<dbReference type="Pfam" id="PF12874">
    <property type="entry name" value="zf-met"/>
    <property type="match status" value="3"/>
</dbReference>
<dbReference type="Gene3D" id="3.30.160.60">
    <property type="entry name" value="Classic Zinc Finger"/>
    <property type="match status" value="2"/>
</dbReference>
<dbReference type="PROSITE" id="PS50157">
    <property type="entry name" value="ZINC_FINGER_C2H2_2"/>
    <property type="match status" value="1"/>
</dbReference>
<dbReference type="PANTHER" id="PTHR24388:SF104">
    <property type="entry name" value="AT-RICH BINDING PROTEIN-RELATED"/>
    <property type="match status" value="1"/>
</dbReference>
<dbReference type="GO" id="GO:0000978">
    <property type="term" value="F:RNA polymerase II cis-regulatory region sequence-specific DNA binding"/>
    <property type="evidence" value="ECO:0007669"/>
    <property type="project" value="TreeGrafter"/>
</dbReference>
<evidence type="ECO:0000256" key="4">
    <source>
        <dbReference type="ARBA" id="ARBA00022833"/>
    </source>
</evidence>
<dbReference type="PANTHER" id="PTHR24388">
    <property type="entry name" value="ZINC FINGER PROTEIN"/>
    <property type="match status" value="1"/>
</dbReference>
<keyword evidence="1" id="KW-0479">Metal-binding</keyword>
<evidence type="ECO:0000256" key="1">
    <source>
        <dbReference type="ARBA" id="ARBA00022723"/>
    </source>
</evidence>
<dbReference type="PROSITE" id="PS00028">
    <property type="entry name" value="ZINC_FINGER_C2H2_1"/>
    <property type="match status" value="4"/>
</dbReference>
<gene>
    <name evidence="8" type="ORF">INT48_005804</name>
</gene>
<evidence type="ECO:0000259" key="7">
    <source>
        <dbReference type="PROSITE" id="PS50157"/>
    </source>
</evidence>
<evidence type="ECO:0000256" key="5">
    <source>
        <dbReference type="ARBA" id="ARBA00023242"/>
    </source>
</evidence>
<sequence length="292" mass="33954">MAHLRNVNRTSPSSWPDLTPIVNDPNNYCLSCEHTCSTRKNYLCHLISVHLEEVLELYQGIDRKSPSKEDLAFKKYCADCQKVFLTKSLYCIHLDKIHGIKQDAVAADLDVNNPNNHCTLCDKTYLNKYAYRRHLVNAHNMLVRKRCVIDNNIMPVVDVLKKYCNVCDRVYKSLDNYRCHLDRYHHVKSGGAESLRYRVNRNKTPVIDEIDNYCTACDKIYKSASSYKGHLYMVHGTTLTKMKFNMDGKNKHCALCNRTFSSHRGYAIHLGIFHTMKKLEIKQEDTDEKLRI</sequence>
<proteinExistence type="predicted"/>
<dbReference type="SMART" id="SM00355">
    <property type="entry name" value="ZnF_C2H2"/>
    <property type="match status" value="6"/>
</dbReference>
<dbReference type="EMBL" id="JAEPRE010000048">
    <property type="protein sequence ID" value="KAG2234652.1"/>
    <property type="molecule type" value="Genomic_DNA"/>
</dbReference>